<dbReference type="EMBL" id="QGKY02001015">
    <property type="protein sequence ID" value="KAF2572333.1"/>
    <property type="molecule type" value="Genomic_DNA"/>
</dbReference>
<protein>
    <submittedName>
        <fullName evidence="3">Uncharacterized protein</fullName>
    </submittedName>
</protein>
<proteinExistence type="predicted"/>
<organism evidence="3">
    <name type="scientific">Brassica cretica</name>
    <name type="common">Mustard</name>
    <dbReference type="NCBI Taxonomy" id="69181"/>
    <lineage>
        <taxon>Eukaryota</taxon>
        <taxon>Viridiplantae</taxon>
        <taxon>Streptophyta</taxon>
        <taxon>Embryophyta</taxon>
        <taxon>Tracheophyta</taxon>
        <taxon>Spermatophyta</taxon>
        <taxon>Magnoliopsida</taxon>
        <taxon>eudicotyledons</taxon>
        <taxon>Gunneridae</taxon>
        <taxon>Pentapetalae</taxon>
        <taxon>rosids</taxon>
        <taxon>malvids</taxon>
        <taxon>Brassicales</taxon>
        <taxon>Brassicaceae</taxon>
        <taxon>Brassiceae</taxon>
        <taxon>Brassica</taxon>
    </lineage>
</organism>
<reference evidence="3" key="1">
    <citation type="submission" date="2019-12" db="EMBL/GenBank/DDBJ databases">
        <title>Genome sequencing and annotation of Brassica cretica.</title>
        <authorList>
            <person name="Studholme D.J."/>
            <person name="Sarris P.F."/>
        </authorList>
    </citation>
    <scope>NUCLEOTIDE SEQUENCE</scope>
    <source>
        <strain evidence="2">PFS-001/15</strain>
        <strain evidence="3">PFS-102/07</strain>
        <tissue evidence="3">Leaf</tissue>
    </source>
</reference>
<dbReference type="EMBL" id="QGKW02002228">
    <property type="protein sequence ID" value="KAF2539464.1"/>
    <property type="molecule type" value="Genomic_DNA"/>
</dbReference>
<dbReference type="AlphaFoldDB" id="A0A3N6R836"/>
<evidence type="ECO:0000313" key="3">
    <source>
        <dbReference type="EMBL" id="KAF2572333.1"/>
    </source>
</evidence>
<dbReference type="Proteomes" id="UP000712281">
    <property type="component" value="Unassembled WGS sequence"/>
</dbReference>
<evidence type="ECO:0000256" key="1">
    <source>
        <dbReference type="SAM" id="MobiDB-lite"/>
    </source>
</evidence>
<sequence length="52" mass="5495">MLEAVRRAIKKAILDLSISAVSDDSWDGSNGRPGRSSGSDSEQILGYVGEAE</sequence>
<name>A0A3N6R836_BRACR</name>
<feature type="compositionally biased region" description="Low complexity" evidence="1">
    <location>
        <begin position="27"/>
        <end position="41"/>
    </location>
</feature>
<accession>A0A3N6R836</accession>
<gene>
    <name evidence="2" type="ORF">F2Q68_00021427</name>
    <name evidence="3" type="ORF">F2Q70_00004570</name>
</gene>
<evidence type="ECO:0000313" key="2">
    <source>
        <dbReference type="EMBL" id="KAF2539464.1"/>
    </source>
</evidence>
<comment type="caution">
    <text evidence="3">The sequence shown here is derived from an EMBL/GenBank/DDBJ whole genome shotgun (WGS) entry which is preliminary data.</text>
</comment>
<feature type="region of interest" description="Disordered" evidence="1">
    <location>
        <begin position="22"/>
        <end position="52"/>
    </location>
</feature>